<accession>A0A2I4ALL5</accession>
<organism evidence="2 3">
    <name type="scientific">Austrofundulus limnaeus</name>
    <name type="common">Annual killifish</name>
    <dbReference type="NCBI Taxonomy" id="52670"/>
    <lineage>
        <taxon>Eukaryota</taxon>
        <taxon>Metazoa</taxon>
        <taxon>Chordata</taxon>
        <taxon>Craniata</taxon>
        <taxon>Vertebrata</taxon>
        <taxon>Euteleostomi</taxon>
        <taxon>Actinopterygii</taxon>
        <taxon>Neopterygii</taxon>
        <taxon>Teleostei</taxon>
        <taxon>Neoteleostei</taxon>
        <taxon>Acanthomorphata</taxon>
        <taxon>Ovalentaria</taxon>
        <taxon>Atherinomorphae</taxon>
        <taxon>Cyprinodontiformes</taxon>
        <taxon>Rivulidae</taxon>
        <taxon>Austrofundulus</taxon>
    </lineage>
</organism>
<dbReference type="KEGG" id="alim:106512240"/>
<feature type="region of interest" description="Disordered" evidence="1">
    <location>
        <begin position="1"/>
        <end position="37"/>
    </location>
</feature>
<dbReference type="OrthoDB" id="8963805at2759"/>
<evidence type="ECO:0000313" key="2">
    <source>
        <dbReference type="Proteomes" id="UP000192220"/>
    </source>
</evidence>
<feature type="compositionally biased region" description="Low complexity" evidence="1">
    <location>
        <begin position="256"/>
        <end position="267"/>
    </location>
</feature>
<dbReference type="RefSeq" id="XP_013856361.1">
    <property type="nucleotide sequence ID" value="XM_014000907.1"/>
</dbReference>
<feature type="region of interest" description="Disordered" evidence="1">
    <location>
        <begin position="293"/>
        <end position="348"/>
    </location>
</feature>
<dbReference type="GeneID" id="106512240"/>
<feature type="compositionally biased region" description="Basic and acidic residues" evidence="1">
    <location>
        <begin position="186"/>
        <end position="200"/>
    </location>
</feature>
<keyword evidence="2" id="KW-1185">Reference proteome</keyword>
<proteinExistence type="predicted"/>
<reference evidence="3" key="1">
    <citation type="submission" date="2025-08" db="UniProtKB">
        <authorList>
            <consortium name="RefSeq"/>
        </authorList>
    </citation>
    <scope>IDENTIFICATION</scope>
</reference>
<feature type="compositionally biased region" description="Basic and acidic residues" evidence="1">
    <location>
        <begin position="245"/>
        <end position="255"/>
    </location>
</feature>
<feature type="compositionally biased region" description="Basic and acidic residues" evidence="1">
    <location>
        <begin position="227"/>
        <end position="238"/>
    </location>
</feature>
<feature type="non-terminal residue" evidence="3">
    <location>
        <position position="348"/>
    </location>
</feature>
<evidence type="ECO:0000256" key="1">
    <source>
        <dbReference type="SAM" id="MobiDB-lite"/>
    </source>
</evidence>
<feature type="region of interest" description="Disordered" evidence="1">
    <location>
        <begin position="104"/>
        <end position="280"/>
    </location>
</feature>
<protein>
    <submittedName>
        <fullName evidence="3">Uncharacterized protein LOC106512240</fullName>
    </submittedName>
</protein>
<feature type="compositionally biased region" description="Polar residues" evidence="1">
    <location>
        <begin position="317"/>
        <end position="348"/>
    </location>
</feature>
<name>A0A2I4ALL5_AUSLI</name>
<evidence type="ECO:0000313" key="3">
    <source>
        <dbReference type="RefSeq" id="XP_013856361.1"/>
    </source>
</evidence>
<sequence length="348" mass="37286">MALFNRLAHPSAKPAEGSRGDTRQRRANSRFQTQPITQGEVEQLKNGGEIKLEPLPASLARSVTAITSQASVTTVTMVPLSSSISDGFPPGKSAAVPYIPAQQQVSSSANVHQERAPKYFSLTQGGHPEPELIPSPLLLERSPETGGPSSSSSLKQQEEAVAEGWREQREEEAEVGGRLQGGAREGSLHSSDRDREDRLQHPQLSAESSFRRGEPEPLPGRGATDPQEGREKGEEGGGRGKRGHLREAAAAEEVKGSSGRSQGGVSSDLPDHPAPLKPLIAKVSSRTVSYISTGQQRPAVIQPPPTLPKPPLYIQPSSYSQPPQTHPKSFTHSSQTQSRPQGFTQNLP</sequence>
<gene>
    <name evidence="3" type="primary">LOC106512240</name>
</gene>
<feature type="compositionally biased region" description="Pro residues" evidence="1">
    <location>
        <begin position="301"/>
        <end position="313"/>
    </location>
</feature>
<dbReference type="AlphaFoldDB" id="A0A2I4ALL5"/>
<dbReference type="InParanoid" id="A0A2I4ALL5"/>
<dbReference type="Proteomes" id="UP000192220">
    <property type="component" value="Unplaced"/>
</dbReference>